<reference evidence="4 7" key="2">
    <citation type="submission" date="2019-09" db="EMBL/GenBank/DDBJ databases">
        <title>Draft genome sequence of Pseudomonas brenneri CCUG 51514(T).</title>
        <authorList>
            <person name="Tunovic T."/>
            <person name="Pineiro-Iglesias B."/>
            <person name="Unosson C."/>
            <person name="Inganas E."/>
            <person name="Ohlen M."/>
            <person name="Cardew S."/>
            <person name="Jensie-Markopoulos S."/>
            <person name="Salva-Serra F."/>
            <person name="Jaen-Luchoro D."/>
            <person name="Svensson-Stadler L."/>
            <person name="Chun J."/>
            <person name="Moore E."/>
        </authorList>
    </citation>
    <scope>NUCLEOTIDE SEQUENCE [LARGE SCALE GENOMIC DNA]</scope>
    <source>
        <strain evidence="4 7">CCUG 51514</strain>
    </source>
</reference>
<dbReference type="EMBL" id="LT629800">
    <property type="protein sequence ID" value="SDU96012.1"/>
    <property type="molecule type" value="Genomic_DNA"/>
</dbReference>
<dbReference type="GO" id="GO:0016747">
    <property type="term" value="F:acyltransferase activity, transferring groups other than amino-acyl groups"/>
    <property type="evidence" value="ECO:0007669"/>
    <property type="project" value="InterPro"/>
</dbReference>
<dbReference type="InterPro" id="IPR050832">
    <property type="entry name" value="Bact_Acetyltransf"/>
</dbReference>
<dbReference type="OrthoDB" id="143110at2"/>
<keyword evidence="5" id="KW-0689">Ribosomal protein</keyword>
<feature type="domain" description="N-acetyltransferase" evidence="3">
    <location>
        <begin position="2"/>
        <end position="172"/>
    </location>
</feature>
<dbReference type="Proteomes" id="UP000325296">
    <property type="component" value="Unassembled WGS sequence"/>
</dbReference>
<evidence type="ECO:0000313" key="5">
    <source>
        <dbReference type="EMBL" id="SDU96012.1"/>
    </source>
</evidence>
<evidence type="ECO:0000259" key="3">
    <source>
        <dbReference type="PROSITE" id="PS51186"/>
    </source>
</evidence>
<gene>
    <name evidence="4" type="ORF">F1720_10690</name>
    <name evidence="5" type="ORF">SAMN04490181_2186</name>
</gene>
<keyword evidence="1 4" id="KW-0808">Transferase</keyword>
<dbReference type="PROSITE" id="PS51186">
    <property type="entry name" value="GNAT"/>
    <property type="match status" value="1"/>
</dbReference>
<organism evidence="4 7">
    <name type="scientific">Pseudomonas brenneri</name>
    <dbReference type="NCBI Taxonomy" id="129817"/>
    <lineage>
        <taxon>Bacteria</taxon>
        <taxon>Pseudomonadati</taxon>
        <taxon>Pseudomonadota</taxon>
        <taxon>Gammaproteobacteria</taxon>
        <taxon>Pseudomonadales</taxon>
        <taxon>Pseudomonadaceae</taxon>
        <taxon>Pseudomonas</taxon>
    </lineage>
</organism>
<dbReference type="GO" id="GO:0005840">
    <property type="term" value="C:ribosome"/>
    <property type="evidence" value="ECO:0007669"/>
    <property type="project" value="UniProtKB-KW"/>
</dbReference>
<evidence type="ECO:0000313" key="6">
    <source>
        <dbReference type="Proteomes" id="UP000199620"/>
    </source>
</evidence>
<dbReference type="RefSeq" id="WP_065944373.1">
    <property type="nucleotide sequence ID" value="NZ_BMNU01000007.1"/>
</dbReference>
<keyword evidence="6" id="KW-1185">Reference proteome</keyword>
<dbReference type="SUPFAM" id="SSF55729">
    <property type="entry name" value="Acyl-CoA N-acyltransferases (Nat)"/>
    <property type="match status" value="1"/>
</dbReference>
<sequence length="173" mass="19482">MIGIREATIEDIPLLRNLGMATYREHFSDIWSAAGMQDFLNKDFSIRELQQSIESPACHCWLMAFDADNQGVGFAKINWSKPMPLPGQVGAELQKVYFLKTQAGRGYGKQLLQFIFQSAKDRQQGSIWLEVLKSNASAQRFYESCGFEVRGEIPFSTDKADIGMVVMNCGLSR</sequence>
<dbReference type="AlphaFoldDB" id="A0A5B2UUD6"/>
<evidence type="ECO:0000256" key="1">
    <source>
        <dbReference type="ARBA" id="ARBA00022679"/>
    </source>
</evidence>
<dbReference type="Proteomes" id="UP000199620">
    <property type="component" value="Chromosome I"/>
</dbReference>
<keyword evidence="2" id="KW-0012">Acyltransferase</keyword>
<evidence type="ECO:0000256" key="2">
    <source>
        <dbReference type="ARBA" id="ARBA00023315"/>
    </source>
</evidence>
<dbReference type="PANTHER" id="PTHR43877">
    <property type="entry name" value="AMINOALKYLPHOSPHONATE N-ACETYLTRANSFERASE-RELATED-RELATED"/>
    <property type="match status" value="1"/>
</dbReference>
<reference evidence="5 6" key="1">
    <citation type="submission" date="2016-10" db="EMBL/GenBank/DDBJ databases">
        <authorList>
            <person name="Varghese N."/>
            <person name="Submissions S."/>
        </authorList>
    </citation>
    <scope>NUCLEOTIDE SEQUENCE [LARGE SCALE GENOMIC DNA]</scope>
    <source>
        <strain evidence="5 6">BS2771</strain>
    </source>
</reference>
<protein>
    <submittedName>
        <fullName evidence="4">GNAT family N-acetyltransferase</fullName>
    </submittedName>
    <submittedName>
        <fullName evidence="5">Ribosomal protein S18 acetylase RimI</fullName>
    </submittedName>
</protein>
<dbReference type="Pfam" id="PF00583">
    <property type="entry name" value="Acetyltransf_1"/>
    <property type="match status" value="1"/>
</dbReference>
<evidence type="ECO:0000313" key="7">
    <source>
        <dbReference type="Proteomes" id="UP000325296"/>
    </source>
</evidence>
<evidence type="ECO:0000313" key="4">
    <source>
        <dbReference type="EMBL" id="KAA2230456.1"/>
    </source>
</evidence>
<name>A0A5B2UUD6_9PSED</name>
<proteinExistence type="predicted"/>
<dbReference type="InterPro" id="IPR000182">
    <property type="entry name" value="GNAT_dom"/>
</dbReference>
<dbReference type="CDD" id="cd04301">
    <property type="entry name" value="NAT_SF"/>
    <property type="match status" value="1"/>
</dbReference>
<dbReference type="InterPro" id="IPR016181">
    <property type="entry name" value="Acyl_CoA_acyltransferase"/>
</dbReference>
<dbReference type="EMBL" id="VUOL01000005">
    <property type="protein sequence ID" value="KAA2230456.1"/>
    <property type="molecule type" value="Genomic_DNA"/>
</dbReference>
<keyword evidence="5" id="KW-0687">Ribonucleoprotein</keyword>
<accession>A0A5B2UUD6</accession>
<dbReference type="Gene3D" id="3.40.630.30">
    <property type="match status" value="1"/>
</dbReference>